<organism evidence="1 2">
    <name type="scientific">Armillaria gallica</name>
    <name type="common">Bulbous honey fungus</name>
    <name type="synonym">Armillaria bulbosa</name>
    <dbReference type="NCBI Taxonomy" id="47427"/>
    <lineage>
        <taxon>Eukaryota</taxon>
        <taxon>Fungi</taxon>
        <taxon>Dikarya</taxon>
        <taxon>Basidiomycota</taxon>
        <taxon>Agaricomycotina</taxon>
        <taxon>Agaricomycetes</taxon>
        <taxon>Agaricomycetidae</taxon>
        <taxon>Agaricales</taxon>
        <taxon>Marasmiineae</taxon>
        <taxon>Physalacriaceae</taxon>
        <taxon>Armillaria</taxon>
    </lineage>
</organism>
<evidence type="ECO:0000313" key="2">
    <source>
        <dbReference type="Proteomes" id="UP000217790"/>
    </source>
</evidence>
<accession>A0A2H3DS71</accession>
<keyword evidence="2" id="KW-1185">Reference proteome</keyword>
<protein>
    <submittedName>
        <fullName evidence="1">Uncharacterized protein</fullName>
    </submittedName>
</protein>
<name>A0A2H3DS71_ARMGA</name>
<gene>
    <name evidence="1" type="ORF">ARMGADRAFT_1029442</name>
</gene>
<evidence type="ECO:0000313" key="1">
    <source>
        <dbReference type="EMBL" id="PBK94302.1"/>
    </source>
</evidence>
<dbReference type="EMBL" id="KZ293654">
    <property type="protein sequence ID" value="PBK94302.1"/>
    <property type="molecule type" value="Genomic_DNA"/>
</dbReference>
<dbReference type="Proteomes" id="UP000217790">
    <property type="component" value="Unassembled WGS sequence"/>
</dbReference>
<sequence>MCNKYGVLLYSVLLLEGNSLKRSERECGCTQRYGDYKIWEHGREGLHGGEANDRVTERMNITLRLPNLELPVELIGAAVLEFWYSDFSSKDHICMGNIHFQYHAMLNFPLHKASEMLWQEFWIGTQTNVAIIPTPAFTNFVGDSRGIPSQRSTADASIINALFLGCIPLIFGVQRHLNIAHQGSNDTRDIHSFKKKKGCLGDAGSCVPGIAIWGISGRDYQIRNEISGCMVALRGKVFDMSRQFRLQHHPHPRGVIQIKDQGRDPEGLWYELGDMTAEVDWRQ</sequence>
<dbReference type="AlphaFoldDB" id="A0A2H3DS71"/>
<reference evidence="2" key="1">
    <citation type="journal article" date="2017" name="Nat. Ecol. Evol.">
        <title>Genome expansion and lineage-specific genetic innovations in the forest pathogenic fungi Armillaria.</title>
        <authorList>
            <person name="Sipos G."/>
            <person name="Prasanna A.N."/>
            <person name="Walter M.C."/>
            <person name="O'Connor E."/>
            <person name="Balint B."/>
            <person name="Krizsan K."/>
            <person name="Kiss B."/>
            <person name="Hess J."/>
            <person name="Varga T."/>
            <person name="Slot J."/>
            <person name="Riley R."/>
            <person name="Boka B."/>
            <person name="Rigling D."/>
            <person name="Barry K."/>
            <person name="Lee J."/>
            <person name="Mihaltcheva S."/>
            <person name="LaButti K."/>
            <person name="Lipzen A."/>
            <person name="Waldron R."/>
            <person name="Moloney N.M."/>
            <person name="Sperisen C."/>
            <person name="Kredics L."/>
            <person name="Vagvoelgyi C."/>
            <person name="Patrignani A."/>
            <person name="Fitzpatrick D."/>
            <person name="Nagy I."/>
            <person name="Doyle S."/>
            <person name="Anderson J.B."/>
            <person name="Grigoriev I.V."/>
            <person name="Gueldener U."/>
            <person name="Muensterkoetter M."/>
            <person name="Nagy L.G."/>
        </authorList>
    </citation>
    <scope>NUCLEOTIDE SEQUENCE [LARGE SCALE GENOMIC DNA]</scope>
    <source>
        <strain evidence="2">Ar21-2</strain>
    </source>
</reference>
<proteinExistence type="predicted"/>
<dbReference type="InParanoid" id="A0A2H3DS71"/>